<name>A0A915Q218_9BILA</name>
<dbReference type="WBParaSite" id="sdigi.contig6.g795.t1">
    <property type="protein sequence ID" value="sdigi.contig6.g795.t1"/>
    <property type="gene ID" value="sdigi.contig6.g795"/>
</dbReference>
<keyword evidence="1" id="KW-1185">Reference proteome</keyword>
<proteinExistence type="predicted"/>
<dbReference type="Proteomes" id="UP000887581">
    <property type="component" value="Unplaced"/>
</dbReference>
<organism evidence="1 2">
    <name type="scientific">Setaria digitata</name>
    <dbReference type="NCBI Taxonomy" id="48799"/>
    <lineage>
        <taxon>Eukaryota</taxon>
        <taxon>Metazoa</taxon>
        <taxon>Ecdysozoa</taxon>
        <taxon>Nematoda</taxon>
        <taxon>Chromadorea</taxon>
        <taxon>Rhabditida</taxon>
        <taxon>Spirurina</taxon>
        <taxon>Spiruromorpha</taxon>
        <taxon>Filarioidea</taxon>
        <taxon>Setariidae</taxon>
        <taxon>Setaria</taxon>
    </lineage>
</organism>
<evidence type="ECO:0000313" key="2">
    <source>
        <dbReference type="WBParaSite" id="sdigi.contig6.g795.t1"/>
    </source>
</evidence>
<evidence type="ECO:0000313" key="1">
    <source>
        <dbReference type="Proteomes" id="UP000887581"/>
    </source>
</evidence>
<protein>
    <submittedName>
        <fullName evidence="2">Uncharacterized protein</fullName>
    </submittedName>
</protein>
<dbReference type="AlphaFoldDB" id="A0A915Q218"/>
<sequence length="100" mass="11163">MVLVGKIETWTGISCKFMAEHSGSESRRAKLESRGKMDVVNRPEKQWTAQKCCADKGKIGSNLHSPIFFHDVTSRIGLDNLDWEGRQGHFVDVQGCGCHS</sequence>
<reference evidence="2" key="1">
    <citation type="submission" date="2022-11" db="UniProtKB">
        <authorList>
            <consortium name="WormBaseParasite"/>
        </authorList>
    </citation>
    <scope>IDENTIFICATION</scope>
</reference>
<accession>A0A915Q218</accession>